<feature type="non-terminal residue" evidence="1">
    <location>
        <position position="124"/>
    </location>
</feature>
<name>A0ACB9VTF2_CHAAC</name>
<dbReference type="EMBL" id="CM043807">
    <property type="protein sequence ID" value="KAI4803213.1"/>
    <property type="molecule type" value="Genomic_DNA"/>
</dbReference>
<dbReference type="Proteomes" id="UP001057452">
    <property type="component" value="Chromosome 23"/>
</dbReference>
<evidence type="ECO:0000313" key="2">
    <source>
        <dbReference type="Proteomes" id="UP001057452"/>
    </source>
</evidence>
<reference evidence="1" key="1">
    <citation type="submission" date="2022-05" db="EMBL/GenBank/DDBJ databases">
        <title>Chromosome-level genome of Chaenocephalus aceratus.</title>
        <authorList>
            <person name="Park H."/>
        </authorList>
    </citation>
    <scope>NUCLEOTIDE SEQUENCE</scope>
    <source>
        <strain evidence="1">KU_202001</strain>
    </source>
</reference>
<keyword evidence="2" id="KW-1185">Reference proteome</keyword>
<comment type="caution">
    <text evidence="1">The sequence shown here is derived from an EMBL/GenBank/DDBJ whole genome shotgun (WGS) entry which is preliminary data.</text>
</comment>
<protein>
    <submittedName>
        <fullName evidence="1">Uncharacterized protein</fullName>
    </submittedName>
</protein>
<feature type="non-terminal residue" evidence="1">
    <location>
        <position position="1"/>
    </location>
</feature>
<sequence>NQRVDYTLSNTHWYTCTTRVPWQRGSVILRLKEFAVDYFWTEAGGFGKERPGHFEDLTSSSSHCLPKAPGAPIRDRSVRPPATDTHADTLISSLFTDTRLMTGGEQRGRPVFTQTGEVTQVSPT</sequence>
<gene>
    <name evidence="1" type="ORF">KUCAC02_006769</name>
</gene>
<accession>A0ACB9VTF2</accession>
<organism evidence="1 2">
    <name type="scientific">Chaenocephalus aceratus</name>
    <name type="common">Blackfin icefish</name>
    <name type="synonym">Chaenichthys aceratus</name>
    <dbReference type="NCBI Taxonomy" id="36190"/>
    <lineage>
        <taxon>Eukaryota</taxon>
        <taxon>Metazoa</taxon>
        <taxon>Chordata</taxon>
        <taxon>Craniata</taxon>
        <taxon>Vertebrata</taxon>
        <taxon>Euteleostomi</taxon>
        <taxon>Actinopterygii</taxon>
        <taxon>Neopterygii</taxon>
        <taxon>Teleostei</taxon>
        <taxon>Neoteleostei</taxon>
        <taxon>Acanthomorphata</taxon>
        <taxon>Eupercaria</taxon>
        <taxon>Perciformes</taxon>
        <taxon>Notothenioidei</taxon>
        <taxon>Channichthyidae</taxon>
        <taxon>Chaenocephalus</taxon>
    </lineage>
</organism>
<evidence type="ECO:0000313" key="1">
    <source>
        <dbReference type="EMBL" id="KAI4803213.1"/>
    </source>
</evidence>
<proteinExistence type="predicted"/>